<evidence type="ECO:0000313" key="1">
    <source>
        <dbReference type="EMBL" id="MBX28224.1"/>
    </source>
</evidence>
<organism evidence="1">
    <name type="scientific">Rhizophora mucronata</name>
    <name type="common">Asiatic mangrove</name>
    <dbReference type="NCBI Taxonomy" id="61149"/>
    <lineage>
        <taxon>Eukaryota</taxon>
        <taxon>Viridiplantae</taxon>
        <taxon>Streptophyta</taxon>
        <taxon>Embryophyta</taxon>
        <taxon>Tracheophyta</taxon>
        <taxon>Spermatophyta</taxon>
        <taxon>Magnoliopsida</taxon>
        <taxon>eudicotyledons</taxon>
        <taxon>Gunneridae</taxon>
        <taxon>Pentapetalae</taxon>
        <taxon>rosids</taxon>
        <taxon>fabids</taxon>
        <taxon>Malpighiales</taxon>
        <taxon>Rhizophoraceae</taxon>
        <taxon>Rhizophora</taxon>
    </lineage>
</organism>
<name>A0A2P2MDH9_RHIMU</name>
<sequence length="26" mass="3000">MGYTSQSPSHVMEHGLDQFPFCLLQF</sequence>
<proteinExistence type="predicted"/>
<protein>
    <submittedName>
        <fullName evidence="1">Uncharacterized protein</fullName>
    </submittedName>
</protein>
<reference evidence="1" key="1">
    <citation type="submission" date="2018-02" db="EMBL/GenBank/DDBJ databases">
        <title>Rhizophora mucronata_Transcriptome.</title>
        <authorList>
            <person name="Meera S.P."/>
            <person name="Sreeshan A."/>
            <person name="Augustine A."/>
        </authorList>
    </citation>
    <scope>NUCLEOTIDE SEQUENCE</scope>
    <source>
        <tissue evidence="1">Leaf</tissue>
    </source>
</reference>
<dbReference type="AlphaFoldDB" id="A0A2P2MDH9"/>
<dbReference type="EMBL" id="GGEC01047740">
    <property type="protein sequence ID" value="MBX28224.1"/>
    <property type="molecule type" value="Transcribed_RNA"/>
</dbReference>
<accession>A0A2P2MDH9</accession>